<evidence type="ECO:0000313" key="2">
    <source>
        <dbReference type="EMBL" id="MDQ2589268.1"/>
    </source>
</evidence>
<gene>
    <name evidence="2" type="ORF">CKY47_36170</name>
</gene>
<sequence length="166" mass="17813">MPAQREEPATRPVDPNPDHTQALTRALREYVRAVAVAVGVPADGTTFEVTDTITAYLALGQQAPEHPGRDLMLVWDERHGWSVSVETDPGESPVLLARGGDDPVPHPEAVARLVAGSAARRAGAPVVAPRRLDRAALAERMEWRVGAWPPPDRPLRTFPLADSGGA</sequence>
<dbReference type="Proteomes" id="UP001225605">
    <property type="component" value="Unassembled WGS sequence"/>
</dbReference>
<comment type="caution">
    <text evidence="2">The sequence shown here is derived from an EMBL/GenBank/DDBJ whole genome shotgun (WGS) entry which is preliminary data.</text>
</comment>
<evidence type="ECO:0000259" key="1">
    <source>
        <dbReference type="Pfam" id="PF19809"/>
    </source>
</evidence>
<name>A0ABU0XAX4_9PSEU</name>
<proteinExistence type="predicted"/>
<accession>A0ABU0XAX4</accession>
<organism evidence="2 3">
    <name type="scientific">Saccharothrix yanglingensis</name>
    <dbReference type="NCBI Taxonomy" id="659496"/>
    <lineage>
        <taxon>Bacteria</taxon>
        <taxon>Bacillati</taxon>
        <taxon>Actinomycetota</taxon>
        <taxon>Actinomycetes</taxon>
        <taxon>Pseudonocardiales</taxon>
        <taxon>Pseudonocardiaceae</taxon>
        <taxon>Saccharothrix</taxon>
    </lineage>
</organism>
<dbReference type="InterPro" id="IPR046259">
    <property type="entry name" value="DUF6292"/>
</dbReference>
<evidence type="ECO:0000313" key="3">
    <source>
        <dbReference type="Proteomes" id="UP001225605"/>
    </source>
</evidence>
<dbReference type="EMBL" id="NSDM01000036">
    <property type="protein sequence ID" value="MDQ2589268.1"/>
    <property type="molecule type" value="Genomic_DNA"/>
</dbReference>
<protein>
    <recommendedName>
        <fullName evidence="1">DUF6292 domain-containing protein</fullName>
    </recommendedName>
</protein>
<feature type="domain" description="DUF6292" evidence="1">
    <location>
        <begin position="30"/>
        <end position="115"/>
    </location>
</feature>
<reference evidence="2 3" key="1">
    <citation type="submission" date="2017-06" db="EMBL/GenBank/DDBJ databases">
        <title>Cultured bacterium strain Saccharothrix yanglingensis Hhs.015.</title>
        <authorList>
            <person name="Xia Y."/>
        </authorList>
    </citation>
    <scope>NUCLEOTIDE SEQUENCE [LARGE SCALE GENOMIC DNA]</scope>
    <source>
        <strain evidence="2 3">Hhs.015</strain>
    </source>
</reference>
<dbReference type="Pfam" id="PF19809">
    <property type="entry name" value="DUF6292"/>
    <property type="match status" value="1"/>
</dbReference>
<dbReference type="RefSeq" id="WP_306750965.1">
    <property type="nucleotide sequence ID" value="NZ_NSDM01000036.1"/>
</dbReference>
<keyword evidence="3" id="KW-1185">Reference proteome</keyword>